<evidence type="ECO:0000313" key="17">
    <source>
        <dbReference type="Proteomes" id="UP000596929"/>
    </source>
</evidence>
<dbReference type="InterPro" id="IPR002528">
    <property type="entry name" value="MATE_fam"/>
</dbReference>
<dbReference type="CDD" id="cd13143">
    <property type="entry name" value="MATE_MepA_like"/>
    <property type="match status" value="1"/>
</dbReference>
<feature type="transmembrane region" description="Helical" evidence="15">
    <location>
        <begin position="162"/>
        <end position="179"/>
    </location>
</feature>
<evidence type="ECO:0000256" key="13">
    <source>
        <dbReference type="ARBA" id="ARBA00023251"/>
    </source>
</evidence>
<keyword evidence="8" id="KW-1003">Cell membrane</keyword>
<evidence type="ECO:0000256" key="9">
    <source>
        <dbReference type="ARBA" id="ARBA00022692"/>
    </source>
</evidence>
<dbReference type="EMBL" id="JACOOO010000025">
    <property type="protein sequence ID" value="MBC5629712.1"/>
    <property type="molecule type" value="Genomic_DNA"/>
</dbReference>
<feature type="transmembrane region" description="Helical" evidence="15">
    <location>
        <begin position="354"/>
        <end position="374"/>
    </location>
</feature>
<evidence type="ECO:0000256" key="14">
    <source>
        <dbReference type="ARBA" id="ARBA00031636"/>
    </source>
</evidence>
<dbReference type="Pfam" id="PF01554">
    <property type="entry name" value="MatE"/>
    <property type="match status" value="2"/>
</dbReference>
<keyword evidence="12 15" id="KW-0472">Membrane</keyword>
<evidence type="ECO:0000256" key="10">
    <source>
        <dbReference type="ARBA" id="ARBA00022989"/>
    </source>
</evidence>
<keyword evidence="11" id="KW-0406">Ion transport</keyword>
<evidence type="ECO:0000256" key="4">
    <source>
        <dbReference type="ARBA" id="ARBA00020268"/>
    </source>
</evidence>
<dbReference type="PROSITE" id="PS51257">
    <property type="entry name" value="PROKAR_LIPOPROTEIN"/>
    <property type="match status" value="1"/>
</dbReference>
<evidence type="ECO:0000256" key="6">
    <source>
        <dbReference type="ARBA" id="ARBA00022448"/>
    </source>
</evidence>
<sequence length="440" mass="48146">MEKKILRKFAKYVSLNILGMIGLSCYILADTFFISKALGANGLAALNFSISIYCIIQGLGLMIGIGGATRYTILRSKNRDKEAKKVFSNALTIGLIVSFILAIIGLIFSRKLSQILGADTDTINMSNVYLKTILCFSPFFISNNILLAFIRNDGDPRLSMTGMIVGSLSNIILDYIFIFPLSMGMFGAAFATCLAPIISIGVLSIHFIKRRNNFKLELIKPNFKIVSKIISLGMSSFITEVSSGVVLMVFNLIILNISGNIGVAAYGIVANISLVIIAIFTGIAQGMQPLVSEGYGKKNKELMNGVLKYSIILSVFISIVIYIVANIFSKEIVAIFNSENIAELTMLAINGIKIYFVGFIFVGINIISAAFLSGTSNVKPAFMISMLRGFVLLIPIAYILANIYNMNGVWISFVVAELLTFIVSVWKLYADKKVMNNKDL</sequence>
<evidence type="ECO:0000256" key="7">
    <source>
        <dbReference type="ARBA" id="ARBA00022449"/>
    </source>
</evidence>
<comment type="function">
    <text evidence="1">Multidrug efflux pump.</text>
</comment>
<feature type="transmembrane region" description="Helical" evidence="15">
    <location>
        <begin position="263"/>
        <end position="285"/>
    </location>
</feature>
<keyword evidence="7" id="KW-0050">Antiport</keyword>
<feature type="transmembrane region" description="Helical" evidence="15">
    <location>
        <begin position="229"/>
        <end position="257"/>
    </location>
</feature>
<keyword evidence="6" id="KW-0813">Transport</keyword>
<keyword evidence="17" id="KW-1185">Reference proteome</keyword>
<dbReference type="Proteomes" id="UP000596929">
    <property type="component" value="Unassembled WGS sequence"/>
</dbReference>
<evidence type="ECO:0000256" key="12">
    <source>
        <dbReference type="ARBA" id="ARBA00023136"/>
    </source>
</evidence>
<gene>
    <name evidence="16" type="ORF">H8S20_12530</name>
</gene>
<accession>A0ABR7DEZ3</accession>
<evidence type="ECO:0000256" key="2">
    <source>
        <dbReference type="ARBA" id="ARBA00004651"/>
    </source>
</evidence>
<keyword evidence="9 15" id="KW-0812">Transmembrane</keyword>
<feature type="transmembrane region" description="Helical" evidence="15">
    <location>
        <begin position="410"/>
        <end position="430"/>
    </location>
</feature>
<dbReference type="InterPro" id="IPR048279">
    <property type="entry name" value="MdtK-like"/>
</dbReference>
<dbReference type="InterPro" id="IPR050222">
    <property type="entry name" value="MATE_MdtK"/>
</dbReference>
<evidence type="ECO:0000256" key="1">
    <source>
        <dbReference type="ARBA" id="ARBA00003408"/>
    </source>
</evidence>
<comment type="caution">
    <text evidence="16">The sequence shown here is derived from an EMBL/GenBank/DDBJ whole genome shotgun (WGS) entry which is preliminary data.</text>
</comment>
<feature type="transmembrane region" description="Helical" evidence="15">
    <location>
        <begin position="185"/>
        <end position="208"/>
    </location>
</feature>
<dbReference type="PANTHER" id="PTHR43298:SF2">
    <property type="entry name" value="FMN_FAD EXPORTER YEEO-RELATED"/>
    <property type="match status" value="1"/>
</dbReference>
<dbReference type="RefSeq" id="WP_186860340.1">
    <property type="nucleotide sequence ID" value="NZ_JACOOO010000025.1"/>
</dbReference>
<evidence type="ECO:0000313" key="16">
    <source>
        <dbReference type="EMBL" id="MBC5629712.1"/>
    </source>
</evidence>
<feature type="transmembrane region" description="Helical" evidence="15">
    <location>
        <begin position="86"/>
        <end position="108"/>
    </location>
</feature>
<feature type="transmembrane region" description="Helical" evidence="15">
    <location>
        <begin position="12"/>
        <end position="34"/>
    </location>
</feature>
<evidence type="ECO:0000256" key="8">
    <source>
        <dbReference type="ARBA" id="ARBA00022475"/>
    </source>
</evidence>
<feature type="transmembrane region" description="Helical" evidence="15">
    <location>
        <begin position="306"/>
        <end position="328"/>
    </location>
</feature>
<organism evidence="16 17">
    <name type="scientific">Clostridium hominis</name>
    <dbReference type="NCBI Taxonomy" id="2763036"/>
    <lineage>
        <taxon>Bacteria</taxon>
        <taxon>Bacillati</taxon>
        <taxon>Bacillota</taxon>
        <taxon>Clostridia</taxon>
        <taxon>Eubacteriales</taxon>
        <taxon>Clostridiaceae</taxon>
        <taxon>Clostridium</taxon>
    </lineage>
</organism>
<comment type="similarity">
    <text evidence="3">Belongs to the multi antimicrobial extrusion (MATE) (TC 2.A.66.1) family. MepA subfamily.</text>
</comment>
<keyword evidence="13" id="KW-0046">Antibiotic resistance</keyword>
<evidence type="ECO:0000256" key="11">
    <source>
        <dbReference type="ARBA" id="ARBA00023065"/>
    </source>
</evidence>
<feature type="transmembrane region" description="Helical" evidence="15">
    <location>
        <begin position="386"/>
        <end position="404"/>
    </location>
</feature>
<feature type="transmembrane region" description="Helical" evidence="15">
    <location>
        <begin position="128"/>
        <end position="150"/>
    </location>
</feature>
<comment type="subcellular location">
    <subcellularLocation>
        <location evidence="2">Cell membrane</location>
        <topology evidence="2">Multi-pass membrane protein</topology>
    </subcellularLocation>
</comment>
<protein>
    <recommendedName>
        <fullName evidence="5">Multidrug export protein MepA</fullName>
    </recommendedName>
    <alternativeName>
        <fullName evidence="14">Multidrug-efflux transporter</fullName>
    </alternativeName>
    <alternativeName>
        <fullName evidence="4">Probable multidrug resistance protein NorM</fullName>
    </alternativeName>
</protein>
<evidence type="ECO:0000256" key="5">
    <source>
        <dbReference type="ARBA" id="ARBA00022106"/>
    </source>
</evidence>
<evidence type="ECO:0000256" key="3">
    <source>
        <dbReference type="ARBA" id="ARBA00008417"/>
    </source>
</evidence>
<dbReference type="NCBIfam" id="TIGR00797">
    <property type="entry name" value="matE"/>
    <property type="match status" value="1"/>
</dbReference>
<feature type="transmembrane region" description="Helical" evidence="15">
    <location>
        <begin position="46"/>
        <end position="65"/>
    </location>
</feature>
<keyword evidence="10 15" id="KW-1133">Transmembrane helix</keyword>
<name>A0ABR7DEZ3_9CLOT</name>
<dbReference type="InterPro" id="IPR045070">
    <property type="entry name" value="MATE_MepA-like"/>
</dbReference>
<evidence type="ECO:0000256" key="15">
    <source>
        <dbReference type="SAM" id="Phobius"/>
    </source>
</evidence>
<dbReference type="PIRSF" id="PIRSF006603">
    <property type="entry name" value="DinF"/>
    <property type="match status" value="1"/>
</dbReference>
<proteinExistence type="inferred from homology"/>
<reference evidence="16 17" key="1">
    <citation type="submission" date="2020-08" db="EMBL/GenBank/DDBJ databases">
        <title>Genome public.</title>
        <authorList>
            <person name="Liu C."/>
            <person name="Sun Q."/>
        </authorList>
    </citation>
    <scope>NUCLEOTIDE SEQUENCE [LARGE SCALE GENOMIC DNA]</scope>
    <source>
        <strain evidence="16 17">NSJ-6</strain>
    </source>
</reference>
<dbReference type="PANTHER" id="PTHR43298">
    <property type="entry name" value="MULTIDRUG RESISTANCE PROTEIN NORM-RELATED"/>
    <property type="match status" value="1"/>
</dbReference>